<organism evidence="2">
    <name type="scientific">viral metagenome</name>
    <dbReference type="NCBI Taxonomy" id="1070528"/>
    <lineage>
        <taxon>unclassified sequences</taxon>
        <taxon>metagenomes</taxon>
        <taxon>organismal metagenomes</taxon>
    </lineage>
</organism>
<protein>
    <submittedName>
        <fullName evidence="2">Uncharacterized protein</fullName>
    </submittedName>
</protein>
<accession>A0A6C0M474</accession>
<dbReference type="AlphaFoldDB" id="A0A6C0M474"/>
<sequence>MGDDCIYLNINFYYIFINIFINIFKILILVYISAPLF</sequence>
<evidence type="ECO:0000256" key="1">
    <source>
        <dbReference type="SAM" id="Phobius"/>
    </source>
</evidence>
<feature type="transmembrane region" description="Helical" evidence="1">
    <location>
        <begin position="12"/>
        <end position="34"/>
    </location>
</feature>
<keyword evidence="1" id="KW-0812">Transmembrane</keyword>
<evidence type="ECO:0000313" key="2">
    <source>
        <dbReference type="EMBL" id="QHU36761.1"/>
    </source>
</evidence>
<reference evidence="2" key="1">
    <citation type="journal article" date="2020" name="Nature">
        <title>Giant virus diversity and host interactions through global metagenomics.</title>
        <authorList>
            <person name="Schulz F."/>
            <person name="Roux S."/>
            <person name="Paez-Espino D."/>
            <person name="Jungbluth S."/>
            <person name="Walsh D.A."/>
            <person name="Denef V.J."/>
            <person name="McMahon K.D."/>
            <person name="Konstantinidis K.T."/>
            <person name="Eloe-Fadrosh E.A."/>
            <person name="Kyrpides N.C."/>
            <person name="Woyke T."/>
        </authorList>
    </citation>
    <scope>NUCLEOTIDE SEQUENCE</scope>
    <source>
        <strain evidence="2">GVMAG-S-1035124-57</strain>
    </source>
</reference>
<proteinExistence type="predicted"/>
<dbReference type="EMBL" id="MN740631">
    <property type="protein sequence ID" value="QHU36761.1"/>
    <property type="molecule type" value="Genomic_DNA"/>
</dbReference>
<keyword evidence="1" id="KW-0472">Membrane</keyword>
<keyword evidence="1" id="KW-1133">Transmembrane helix</keyword>
<name>A0A6C0M474_9ZZZZ</name>